<gene>
    <name evidence="3" type="ORF">HID58_003200</name>
</gene>
<keyword evidence="1" id="KW-0812">Transmembrane</keyword>
<feature type="transmembrane region" description="Helical" evidence="1">
    <location>
        <begin position="202"/>
        <end position="220"/>
    </location>
</feature>
<evidence type="ECO:0000256" key="1">
    <source>
        <dbReference type="SAM" id="Phobius"/>
    </source>
</evidence>
<keyword evidence="4" id="KW-1185">Reference proteome</keyword>
<keyword evidence="1" id="KW-1133">Transmembrane helix</keyword>
<dbReference type="InterPro" id="IPR006527">
    <property type="entry name" value="F-box-assoc_dom_typ1"/>
</dbReference>
<organism evidence="3 4">
    <name type="scientific">Brassica napus</name>
    <name type="common">Rape</name>
    <dbReference type="NCBI Taxonomy" id="3708"/>
    <lineage>
        <taxon>Eukaryota</taxon>
        <taxon>Viridiplantae</taxon>
        <taxon>Streptophyta</taxon>
        <taxon>Embryophyta</taxon>
        <taxon>Tracheophyta</taxon>
        <taxon>Spermatophyta</taxon>
        <taxon>Magnoliopsida</taxon>
        <taxon>eudicotyledons</taxon>
        <taxon>Gunneridae</taxon>
        <taxon>Pentapetalae</taxon>
        <taxon>rosids</taxon>
        <taxon>malvids</taxon>
        <taxon>Brassicales</taxon>
        <taxon>Brassicaceae</taxon>
        <taxon>Brassiceae</taxon>
        <taxon>Brassica</taxon>
    </lineage>
</organism>
<proteinExistence type="predicted"/>
<keyword evidence="1" id="KW-0472">Membrane</keyword>
<evidence type="ECO:0000313" key="4">
    <source>
        <dbReference type="Proteomes" id="UP000824890"/>
    </source>
</evidence>
<name>A0ABQ8EQ28_BRANA</name>
<protein>
    <recommendedName>
        <fullName evidence="2">F-box associated beta-propeller type 1 domain-containing protein</fullName>
    </recommendedName>
</protein>
<comment type="caution">
    <text evidence="3">The sequence shown here is derived from an EMBL/GenBank/DDBJ whole genome shotgun (WGS) entry which is preliminary data.</text>
</comment>
<feature type="non-terminal residue" evidence="3">
    <location>
        <position position="1"/>
    </location>
</feature>
<dbReference type="Pfam" id="PF07734">
    <property type="entry name" value="FBA_1"/>
    <property type="match status" value="1"/>
</dbReference>
<dbReference type="EMBL" id="JAGKQM010000001">
    <property type="protein sequence ID" value="KAH0943563.1"/>
    <property type="molecule type" value="Genomic_DNA"/>
</dbReference>
<reference evidence="3 4" key="1">
    <citation type="submission" date="2021-05" db="EMBL/GenBank/DDBJ databases">
        <title>Genome Assembly of Synthetic Allotetraploid Brassica napus Reveals Homoeologous Exchanges between Subgenomes.</title>
        <authorList>
            <person name="Davis J.T."/>
        </authorList>
    </citation>
    <scope>NUCLEOTIDE SEQUENCE [LARGE SCALE GENOMIC DNA]</scope>
    <source>
        <strain evidence="4">cv. Da-Ae</strain>
        <tissue evidence="3">Seedling</tissue>
    </source>
</reference>
<dbReference type="Proteomes" id="UP000824890">
    <property type="component" value="Unassembled WGS sequence"/>
</dbReference>
<evidence type="ECO:0000313" key="3">
    <source>
        <dbReference type="EMBL" id="KAH0943563.1"/>
    </source>
</evidence>
<accession>A0ABQ8EQ28</accession>
<feature type="domain" description="F-box associated beta-propeller type 1" evidence="2">
    <location>
        <begin position="21"/>
        <end position="93"/>
    </location>
</feature>
<sequence>KEKAYWQSMKAISAKERVFLVVLMMNFKCQSLHKDDDIVDSYIKRKGKLISLNDFDRLNIHHIFRCDGLLLCIVNGEEKINKPKLTVWNLIAGKQDGSNQEVLYKSCDTSKRFGLPLTFYSYPKEGVATFSNRGAARCVISAQGNIEDVGSGVTTKIEPKELFLAVDMRPIICFQVKIGASSFFIDEKNKVVILINKKRKSLLLLLVTVRLAPLATYWLISLEVVVTVIKGVLENQQKLLGPTLCAHIF</sequence>
<evidence type="ECO:0000259" key="2">
    <source>
        <dbReference type="Pfam" id="PF07734"/>
    </source>
</evidence>